<evidence type="ECO:0000313" key="3">
    <source>
        <dbReference type="Proteomes" id="UP001179181"/>
    </source>
</evidence>
<evidence type="ECO:0000256" key="1">
    <source>
        <dbReference type="SAM" id="SignalP"/>
    </source>
</evidence>
<dbReference type="Proteomes" id="UP001179181">
    <property type="component" value="Unassembled WGS sequence"/>
</dbReference>
<evidence type="ECO:0000313" key="2">
    <source>
        <dbReference type="EMBL" id="NIJ55829.1"/>
    </source>
</evidence>
<organism evidence="2 3">
    <name type="scientific">Dyadobacter arcticus</name>
    <dbReference type="NCBI Taxonomy" id="1078754"/>
    <lineage>
        <taxon>Bacteria</taxon>
        <taxon>Pseudomonadati</taxon>
        <taxon>Bacteroidota</taxon>
        <taxon>Cytophagia</taxon>
        <taxon>Cytophagales</taxon>
        <taxon>Spirosomataceae</taxon>
        <taxon>Dyadobacter</taxon>
    </lineage>
</organism>
<reference evidence="2 3" key="1">
    <citation type="submission" date="2020-03" db="EMBL/GenBank/DDBJ databases">
        <title>Genomic Encyclopedia of Type Strains, Phase IV (KMG-IV): sequencing the most valuable type-strain genomes for metagenomic binning, comparative biology and taxonomic classification.</title>
        <authorList>
            <person name="Goeker M."/>
        </authorList>
    </citation>
    <scope>NUCLEOTIDE SEQUENCE [LARGE SCALE GENOMIC DNA]</scope>
    <source>
        <strain evidence="2 3">DSM 102865</strain>
    </source>
</reference>
<feature type="signal peptide" evidence="1">
    <location>
        <begin position="1"/>
        <end position="22"/>
    </location>
</feature>
<name>A0ABX0UUD3_9BACT</name>
<comment type="caution">
    <text evidence="2">The sequence shown here is derived from an EMBL/GenBank/DDBJ whole genome shotgun (WGS) entry which is preliminary data.</text>
</comment>
<keyword evidence="3" id="KW-1185">Reference proteome</keyword>
<gene>
    <name evidence="2" type="ORF">FHS68_005022</name>
</gene>
<protein>
    <recommendedName>
        <fullName evidence="4">Lipid A deacylase LpxR family protein</fullName>
    </recommendedName>
</protein>
<accession>A0ABX0UUD3</accession>
<dbReference type="EMBL" id="JAASQJ010000006">
    <property type="protein sequence ID" value="NIJ55829.1"/>
    <property type="molecule type" value="Genomic_DNA"/>
</dbReference>
<feature type="chain" id="PRO_5047032870" description="Lipid A deacylase LpxR family protein" evidence="1">
    <location>
        <begin position="23"/>
        <end position="322"/>
    </location>
</feature>
<keyword evidence="1" id="KW-0732">Signal</keyword>
<dbReference type="Pfam" id="PF09982">
    <property type="entry name" value="LpxR"/>
    <property type="match status" value="1"/>
</dbReference>
<evidence type="ECO:0008006" key="4">
    <source>
        <dbReference type="Google" id="ProtNLM"/>
    </source>
</evidence>
<dbReference type="InterPro" id="IPR037107">
    <property type="entry name" value="Put_OMP_sf"/>
</dbReference>
<sequence length="322" mass="36998">MSRPIPGIFLFLLLSLSLSAQRIDQTASFRNVVGNNYIRFHYDNDFVGKTDYYYTQGYSFEIVAPALRKNPVNKLLVKLNNSYSKYGLTFEHYGFTPTSIKSNVILYNDRPFAGCIMLKSFRISVDTVQKARLTSVISTGMIGPAAFASRMQSTIHKWTGDQDPKGWQYQIRNDLILNYELNYEKLIYKYANLFELNTNTQLRLGTLSDKLQAGLTLKLGNINSIFSRSEKPFSRNFQIYIYNQPLVSLVGYDAALSGGLFSRNSPYTLSSSQINRVTFQDNFGLVVHCWRLYIEYYQSFLTKEFKTGWDHRWGGVKIGFAI</sequence>
<proteinExistence type="predicted"/>
<dbReference type="Gene3D" id="2.40.128.140">
    <property type="entry name" value="Outer membrane protein"/>
    <property type="match status" value="1"/>
</dbReference>
<dbReference type="InterPro" id="IPR018707">
    <property type="entry name" value="LpxR"/>
</dbReference>
<dbReference type="RefSeq" id="WP_167276254.1">
    <property type="nucleotide sequence ID" value="NZ_JAASQJ010000006.1"/>
</dbReference>